<dbReference type="InterPro" id="IPR004648">
    <property type="entry name" value="Oligpept_transpt"/>
</dbReference>
<keyword evidence="5" id="KW-0571">Peptide transport</keyword>
<name>A0A6A6R890_9PEZI</name>
<accession>A0A6A6R890</accession>
<dbReference type="OrthoDB" id="9986677at2759"/>
<feature type="region of interest" description="Disordered" evidence="9">
    <location>
        <begin position="341"/>
        <end position="368"/>
    </location>
</feature>
<sequence>MKIDAVNTESDLREPPVAPTPATLPSPAGTFELHDFAQKANTQHSLSSPAANDSSAEPQSTPPAIPTAGEKVDMSRVPLLVRSSPALGTGSYGGLPVVSFSSSPGNSDTDEHAAAEAAQNRTRRKGKSKLRNSGSALESCASANGDDVEVSNDATPRQRRSRRRSTPATTSQERDAALDDALEGHQESGLEPRFTSGAAPPVAAGMGGRVFEGLQSSSGSSVFNDQPSDGDSYSDSDVSSEGDLHDHKAPGHPKDDSPYALVRASVPPTDDTTLSISTPRMWTLSIFFAILGSSTNLFFSLRYPSVSITPIIALLLAHPAGLIWDSILKRASDPAETFVNGSLETRNHTSSNSTFQDGTRPSSSEERASSVSSEVHLLSSPTRVAWRRRLRLWLAQGRWNEKEHSCVYIASNVSFGFAFATDVIVEQSQFYHQSLGVTYQILLTISTQVLGYSLAGLTRRYLVWPSGMIWPSTLISSAMFFTLHKEENKPANGWTISRSSFFFKVFCGAVLFYFLPGLLMPALSYFSVITWFAPKNVVVANLFGVASGLGLFPLTFDWSQIAYIGSPLAVPFWAACNILGGLVVVMWIIAPILYYKNVMFSSYMPILSSAVFDNTGKPYDVSRILTKDFLFDNEAYHNYSRVFLPITYALSYALQFAALAALISHTALWHGKDIWTQWRKSMNEVSSDSDARYEPLPTNGNGANGSHSRPRSSSEPGLENLLSSEDIHNRLMKKYPDVPIIWYILIGVSMLAIGIFIVEYYPIHLPWYGLLLALGMGAILFIPIGIVMAITNQQSSIYLICQLICGVLFPGRPVANMLFTTYGYISSTQGLKFSSDLKLGHYMKIPPRTLFALQITATLISSITQIGVLNWMLANVPGICTPQAINGFTCPLARVHFNGSILWGVVGPARFFGPGALYRPLVWAFLAGAVCPIGVWLLGRRDRRSLWRKVNLPVVFGSLSWIPPATGLNFSVWGLVCWAFNYLIKNKRKAWWRKYNVTLSAALDSGLAVGVVVVFFGVLYPGWMGGFKWWGTEVYKQGCDWQACSYRDVPEGKHFGPDRW</sequence>
<feature type="transmembrane region" description="Helical" evidence="10">
    <location>
        <begin position="568"/>
        <end position="595"/>
    </location>
</feature>
<dbReference type="GO" id="GO:0035673">
    <property type="term" value="F:oligopeptide transmembrane transporter activity"/>
    <property type="evidence" value="ECO:0007669"/>
    <property type="project" value="InterPro"/>
</dbReference>
<keyword evidence="7 10" id="KW-1133">Transmembrane helix</keyword>
<keyword evidence="8 10" id="KW-0472">Membrane</keyword>
<keyword evidence="4 10" id="KW-0812">Transmembrane</keyword>
<evidence type="ECO:0000256" key="3">
    <source>
        <dbReference type="ARBA" id="ARBA00022448"/>
    </source>
</evidence>
<feature type="transmembrane region" description="Helical" evidence="10">
    <location>
        <begin position="538"/>
        <end position="556"/>
    </location>
</feature>
<dbReference type="NCBIfam" id="TIGR00727">
    <property type="entry name" value="ISP4_OPT"/>
    <property type="match status" value="1"/>
</dbReference>
<dbReference type="Pfam" id="PF03169">
    <property type="entry name" value="OPT"/>
    <property type="match status" value="1"/>
</dbReference>
<feature type="compositionally biased region" description="Polar residues" evidence="9">
    <location>
        <begin position="341"/>
        <end position="361"/>
    </location>
</feature>
<keyword evidence="3" id="KW-0813">Transport</keyword>
<dbReference type="GO" id="GO:0016020">
    <property type="term" value="C:membrane"/>
    <property type="evidence" value="ECO:0007669"/>
    <property type="project" value="UniProtKB-SubCell"/>
</dbReference>
<dbReference type="InterPro" id="IPR004813">
    <property type="entry name" value="OPT"/>
</dbReference>
<dbReference type="AlphaFoldDB" id="A0A6A6R890"/>
<feature type="compositionally biased region" description="Polar residues" evidence="9">
    <location>
        <begin position="39"/>
        <end position="59"/>
    </location>
</feature>
<feature type="compositionally biased region" description="Polar residues" evidence="9">
    <location>
        <begin position="698"/>
        <end position="715"/>
    </location>
</feature>
<feature type="compositionally biased region" description="Basic residues" evidence="9">
    <location>
        <begin position="121"/>
        <end position="130"/>
    </location>
</feature>
<feature type="transmembrane region" description="Helical" evidence="10">
    <location>
        <begin position="921"/>
        <end position="939"/>
    </location>
</feature>
<feature type="transmembrane region" description="Helical" evidence="10">
    <location>
        <begin position="850"/>
        <end position="873"/>
    </location>
</feature>
<keyword evidence="12" id="KW-1185">Reference proteome</keyword>
<reference evidence="11" key="1">
    <citation type="journal article" date="2020" name="Stud. Mycol.">
        <title>101 Dothideomycetes genomes: a test case for predicting lifestyles and emergence of pathogens.</title>
        <authorList>
            <person name="Haridas S."/>
            <person name="Albert R."/>
            <person name="Binder M."/>
            <person name="Bloem J."/>
            <person name="Labutti K."/>
            <person name="Salamov A."/>
            <person name="Andreopoulos B."/>
            <person name="Baker S."/>
            <person name="Barry K."/>
            <person name="Bills G."/>
            <person name="Bluhm B."/>
            <person name="Cannon C."/>
            <person name="Castanera R."/>
            <person name="Culley D."/>
            <person name="Daum C."/>
            <person name="Ezra D."/>
            <person name="Gonzalez J."/>
            <person name="Henrissat B."/>
            <person name="Kuo A."/>
            <person name="Liang C."/>
            <person name="Lipzen A."/>
            <person name="Lutzoni F."/>
            <person name="Magnuson J."/>
            <person name="Mondo S."/>
            <person name="Nolan M."/>
            <person name="Ohm R."/>
            <person name="Pangilinan J."/>
            <person name="Park H.-J."/>
            <person name="Ramirez L."/>
            <person name="Alfaro M."/>
            <person name="Sun H."/>
            <person name="Tritt A."/>
            <person name="Yoshinaga Y."/>
            <person name="Zwiers L.-H."/>
            <person name="Turgeon B."/>
            <person name="Goodwin S."/>
            <person name="Spatafora J."/>
            <person name="Crous P."/>
            <person name="Grigoriev I."/>
        </authorList>
    </citation>
    <scope>NUCLEOTIDE SEQUENCE</scope>
    <source>
        <strain evidence="11">CBS 269.34</strain>
    </source>
</reference>
<feature type="region of interest" description="Disordered" evidence="9">
    <location>
        <begin position="1"/>
        <end position="272"/>
    </location>
</feature>
<feature type="transmembrane region" description="Helical" evidence="10">
    <location>
        <begin position="740"/>
        <end position="761"/>
    </location>
</feature>
<evidence type="ECO:0000313" key="11">
    <source>
        <dbReference type="EMBL" id="KAF2500602.1"/>
    </source>
</evidence>
<dbReference type="GO" id="GO:0015031">
    <property type="term" value="P:protein transport"/>
    <property type="evidence" value="ECO:0007669"/>
    <property type="project" value="UniProtKB-KW"/>
</dbReference>
<organism evidence="11 12">
    <name type="scientific">Lophium mytilinum</name>
    <dbReference type="NCBI Taxonomy" id="390894"/>
    <lineage>
        <taxon>Eukaryota</taxon>
        <taxon>Fungi</taxon>
        <taxon>Dikarya</taxon>
        <taxon>Ascomycota</taxon>
        <taxon>Pezizomycotina</taxon>
        <taxon>Dothideomycetes</taxon>
        <taxon>Pleosporomycetidae</taxon>
        <taxon>Mytilinidiales</taxon>
        <taxon>Mytilinidiaceae</taxon>
        <taxon>Lophium</taxon>
    </lineage>
</organism>
<feature type="compositionally biased region" description="Polar residues" evidence="9">
    <location>
        <begin position="214"/>
        <end position="224"/>
    </location>
</feature>
<feature type="transmembrane region" description="Helical" evidence="10">
    <location>
        <begin position="968"/>
        <end position="984"/>
    </location>
</feature>
<evidence type="ECO:0000256" key="1">
    <source>
        <dbReference type="ARBA" id="ARBA00004141"/>
    </source>
</evidence>
<dbReference type="Proteomes" id="UP000799750">
    <property type="component" value="Unassembled WGS sequence"/>
</dbReference>
<dbReference type="PANTHER" id="PTHR22601">
    <property type="entry name" value="ISP4 LIKE PROTEIN"/>
    <property type="match status" value="1"/>
</dbReference>
<gene>
    <name evidence="11" type="ORF">BU16DRAFT_252831</name>
</gene>
<evidence type="ECO:0000256" key="6">
    <source>
        <dbReference type="ARBA" id="ARBA00022927"/>
    </source>
</evidence>
<evidence type="ECO:0000256" key="10">
    <source>
        <dbReference type="SAM" id="Phobius"/>
    </source>
</evidence>
<feature type="transmembrane region" description="Helical" evidence="10">
    <location>
        <begin position="437"/>
        <end position="455"/>
    </location>
</feature>
<protein>
    <submittedName>
        <fullName evidence="11">OPT-domain-containing protein</fullName>
    </submittedName>
</protein>
<evidence type="ECO:0000256" key="2">
    <source>
        <dbReference type="ARBA" id="ARBA00008807"/>
    </source>
</evidence>
<evidence type="ECO:0000256" key="8">
    <source>
        <dbReference type="ARBA" id="ARBA00023136"/>
    </source>
</evidence>
<evidence type="ECO:0000256" key="7">
    <source>
        <dbReference type="ARBA" id="ARBA00022989"/>
    </source>
</evidence>
<keyword evidence="6" id="KW-0653">Protein transport</keyword>
<feature type="transmembrane region" description="Helical" evidence="10">
    <location>
        <begin position="306"/>
        <end position="324"/>
    </location>
</feature>
<feature type="transmembrane region" description="Helical" evidence="10">
    <location>
        <begin position="461"/>
        <end position="481"/>
    </location>
</feature>
<dbReference type="EMBL" id="MU004183">
    <property type="protein sequence ID" value="KAF2500602.1"/>
    <property type="molecule type" value="Genomic_DNA"/>
</dbReference>
<comment type="similarity">
    <text evidence="2">Belongs to the oligopeptide OPT transporter family.</text>
</comment>
<feature type="transmembrane region" description="Helical" evidence="10">
    <location>
        <begin position="407"/>
        <end position="425"/>
    </location>
</feature>
<evidence type="ECO:0000256" key="5">
    <source>
        <dbReference type="ARBA" id="ARBA00022856"/>
    </source>
</evidence>
<feature type="transmembrane region" description="Helical" evidence="10">
    <location>
        <begin position="281"/>
        <end position="299"/>
    </location>
</feature>
<feature type="compositionally biased region" description="Basic and acidic residues" evidence="9">
    <location>
        <begin position="242"/>
        <end position="257"/>
    </location>
</feature>
<feature type="transmembrane region" description="Helical" evidence="10">
    <location>
        <begin position="501"/>
        <end position="526"/>
    </location>
</feature>
<feature type="region of interest" description="Disordered" evidence="9">
    <location>
        <begin position="689"/>
        <end position="719"/>
    </location>
</feature>
<proteinExistence type="inferred from homology"/>
<feature type="compositionally biased region" description="Basic and acidic residues" evidence="9">
    <location>
        <begin position="172"/>
        <end position="190"/>
    </location>
</feature>
<evidence type="ECO:0000313" key="12">
    <source>
        <dbReference type="Proteomes" id="UP000799750"/>
    </source>
</evidence>
<evidence type="ECO:0000256" key="9">
    <source>
        <dbReference type="SAM" id="MobiDB-lite"/>
    </source>
</evidence>
<comment type="subcellular location">
    <subcellularLocation>
        <location evidence="1">Membrane</location>
        <topology evidence="1">Multi-pass membrane protein</topology>
    </subcellularLocation>
</comment>
<evidence type="ECO:0000256" key="4">
    <source>
        <dbReference type="ARBA" id="ARBA00022692"/>
    </source>
</evidence>
<dbReference type="NCBIfam" id="TIGR00728">
    <property type="entry name" value="OPT_sfam"/>
    <property type="match status" value="1"/>
</dbReference>
<feature type="transmembrane region" description="Helical" evidence="10">
    <location>
        <begin position="767"/>
        <end position="790"/>
    </location>
</feature>
<feature type="transmembrane region" description="Helical" evidence="10">
    <location>
        <begin position="996"/>
        <end position="1020"/>
    </location>
</feature>